<evidence type="ECO:0000256" key="6">
    <source>
        <dbReference type="SAM" id="Phobius"/>
    </source>
</evidence>
<feature type="transmembrane region" description="Helical" evidence="6">
    <location>
        <begin position="498"/>
        <end position="516"/>
    </location>
</feature>
<evidence type="ECO:0000256" key="3">
    <source>
        <dbReference type="ARBA" id="ARBA00022692"/>
    </source>
</evidence>
<evidence type="ECO:0000256" key="2">
    <source>
        <dbReference type="ARBA" id="ARBA00022448"/>
    </source>
</evidence>
<accession>A0A1A9ZPJ3</accession>
<feature type="transmembrane region" description="Helical" evidence="6">
    <location>
        <begin position="473"/>
        <end position="492"/>
    </location>
</feature>
<feature type="transmembrane region" description="Helical" evidence="6">
    <location>
        <begin position="569"/>
        <end position="588"/>
    </location>
</feature>
<evidence type="ECO:0000256" key="5">
    <source>
        <dbReference type="ARBA" id="ARBA00023136"/>
    </source>
</evidence>
<feature type="domain" description="Major facilitator superfamily (MFS) profile" evidence="7">
    <location>
        <begin position="152"/>
        <end position="593"/>
    </location>
</feature>
<keyword evidence="5 6" id="KW-0472">Membrane</keyword>
<evidence type="ECO:0000259" key="7">
    <source>
        <dbReference type="PROSITE" id="PS50850"/>
    </source>
</evidence>
<feature type="transmembrane region" description="Helical" evidence="6">
    <location>
        <begin position="309"/>
        <end position="330"/>
    </location>
</feature>
<dbReference type="PANTHER" id="PTHR23506:SF23">
    <property type="entry name" value="GH10249P"/>
    <property type="match status" value="1"/>
</dbReference>
<keyword evidence="2" id="KW-0813">Transport</keyword>
<feature type="transmembrane region" description="Helical" evidence="6">
    <location>
        <begin position="151"/>
        <end position="174"/>
    </location>
</feature>
<feature type="transmembrane region" description="Helical" evidence="6">
    <location>
        <begin position="275"/>
        <end position="297"/>
    </location>
</feature>
<dbReference type="GO" id="GO:0030672">
    <property type="term" value="C:synaptic vesicle membrane"/>
    <property type="evidence" value="ECO:0007669"/>
    <property type="project" value="TreeGrafter"/>
</dbReference>
<dbReference type="SUPFAM" id="SSF103473">
    <property type="entry name" value="MFS general substrate transporter"/>
    <property type="match status" value="1"/>
</dbReference>
<proteinExistence type="predicted"/>
<dbReference type="PROSITE" id="PS50850">
    <property type="entry name" value="MFS"/>
    <property type="match status" value="1"/>
</dbReference>
<dbReference type="PANTHER" id="PTHR23506">
    <property type="entry name" value="GH10249P"/>
    <property type="match status" value="1"/>
</dbReference>
<feature type="transmembrane region" description="Helical" evidence="6">
    <location>
        <begin position="342"/>
        <end position="365"/>
    </location>
</feature>
<dbReference type="Gene3D" id="1.20.1250.20">
    <property type="entry name" value="MFS general substrate transporter like domains"/>
    <property type="match status" value="2"/>
</dbReference>
<feature type="transmembrane region" description="Helical" evidence="6">
    <location>
        <begin position="371"/>
        <end position="389"/>
    </location>
</feature>
<name>A0A1A9ZPJ3_GLOPL</name>
<feature type="transmembrane region" description="Helical" evidence="6">
    <location>
        <begin position="410"/>
        <end position="429"/>
    </location>
</feature>
<keyword evidence="3 6" id="KW-0812">Transmembrane</keyword>
<keyword evidence="4 6" id="KW-1133">Transmembrane helix</keyword>
<dbReference type="EnsemblMetazoa" id="GPAI021012-RA">
    <property type="protein sequence ID" value="GPAI021012-PA"/>
    <property type="gene ID" value="GPAI021012"/>
</dbReference>
<dbReference type="InterPro" id="IPR011701">
    <property type="entry name" value="MFS"/>
</dbReference>
<dbReference type="GO" id="GO:0015842">
    <property type="term" value="P:aminergic neurotransmitter loading into synaptic vesicle"/>
    <property type="evidence" value="ECO:0007669"/>
    <property type="project" value="TreeGrafter"/>
</dbReference>
<evidence type="ECO:0000313" key="9">
    <source>
        <dbReference type="Proteomes" id="UP000092445"/>
    </source>
</evidence>
<keyword evidence="9" id="KW-1185">Reference proteome</keyword>
<feature type="transmembrane region" description="Helical" evidence="6">
    <location>
        <begin position="449"/>
        <end position="466"/>
    </location>
</feature>
<dbReference type="InterPro" id="IPR036259">
    <property type="entry name" value="MFS_trans_sf"/>
</dbReference>
<evidence type="ECO:0000256" key="4">
    <source>
        <dbReference type="ARBA" id="ARBA00022989"/>
    </source>
</evidence>
<reference evidence="9" key="1">
    <citation type="submission" date="2014-03" db="EMBL/GenBank/DDBJ databases">
        <authorList>
            <person name="Aksoy S."/>
            <person name="Warren W."/>
            <person name="Wilson R.K."/>
        </authorList>
    </citation>
    <scope>NUCLEOTIDE SEQUENCE [LARGE SCALE GENOMIC DNA]</scope>
    <source>
        <strain evidence="9">IAEA</strain>
    </source>
</reference>
<dbReference type="FunFam" id="1.20.1250.20:FF:000145">
    <property type="entry name" value="Chromaffin granule amine transporter"/>
    <property type="match status" value="1"/>
</dbReference>
<comment type="subcellular location">
    <subcellularLocation>
        <location evidence="1">Membrane</location>
        <topology evidence="1">Multi-pass membrane protein</topology>
    </subcellularLocation>
</comment>
<protein>
    <recommendedName>
        <fullName evidence="7">Major facilitator superfamily (MFS) profile domain-containing protein</fullName>
    </recommendedName>
</protein>
<sequence>MLYKAMPSLKSDGVLKEQSTINTETSTALNSPKWYNELNLHTTNVKSRISKAFFIEAFSKNSYELSSAKQSNEYFQQRYTSHSDDDFYDYNYAQKTSCIFNIDGADGRTMMTFNKEKENLPTFPSKRQSQENKSTGGCYAFLKMLRSSSRLVLIAVTMALLLENMLLTTVVPVVPGYLYDIRHPDAPFGSLPTSLMPHKTSPYSLQSKDDDGNYSLPSSKISTLHPDENKTSPLEVEKRHEELVDETMEMGYLLASKAFVQLLANPIIGPLTQRIGCNIPMFFGYIILFTSSLMFAFGRTYWTLFMARAIQGIGSSCCSVCGMAMLAASYTDERERGNAMAIALGGLALGVLIGPSFGGVMYEFFGKSSPFLTLSILTFIVAIFHFSILQPKVQKAKQEPPTLKALITDPYIIVTVIALMIANMAVAVMEPSLPLWMVDTFGSSRWEQGVVFFPTCLAYIIGTNIFGRLAYKIGRWLTALLGLIVIGVSLMTTPIATSITLLIAPNAGLGIGFAMVESSMMPQLSYLVDIRHTAVYGGVYAVGDMAFCIAFIIGPVLSGTLIKTVGFKWALWGVALICFLYAPFLMLLKNPPRRERKQADVQVAAPSKTTISIDHPPSPIIKDTINVA</sequence>
<evidence type="ECO:0000313" key="8">
    <source>
        <dbReference type="EnsemblMetazoa" id="GPAI021012-PA"/>
    </source>
</evidence>
<organism evidence="8 9">
    <name type="scientific">Glossina pallidipes</name>
    <name type="common">Tsetse fly</name>
    <dbReference type="NCBI Taxonomy" id="7398"/>
    <lineage>
        <taxon>Eukaryota</taxon>
        <taxon>Metazoa</taxon>
        <taxon>Ecdysozoa</taxon>
        <taxon>Arthropoda</taxon>
        <taxon>Hexapoda</taxon>
        <taxon>Insecta</taxon>
        <taxon>Pterygota</taxon>
        <taxon>Neoptera</taxon>
        <taxon>Endopterygota</taxon>
        <taxon>Diptera</taxon>
        <taxon>Brachycera</taxon>
        <taxon>Muscomorpha</taxon>
        <taxon>Hippoboscoidea</taxon>
        <taxon>Glossinidae</taxon>
        <taxon>Glossina</taxon>
    </lineage>
</organism>
<evidence type="ECO:0000256" key="1">
    <source>
        <dbReference type="ARBA" id="ARBA00004141"/>
    </source>
</evidence>
<dbReference type="InterPro" id="IPR050930">
    <property type="entry name" value="MFS_Vesicular_Transporter"/>
</dbReference>
<dbReference type="Pfam" id="PF07690">
    <property type="entry name" value="MFS_1"/>
    <property type="match status" value="1"/>
</dbReference>
<reference evidence="8" key="2">
    <citation type="submission" date="2020-05" db="UniProtKB">
        <authorList>
            <consortium name="EnsemblMetazoa"/>
        </authorList>
    </citation>
    <scope>IDENTIFICATION</scope>
    <source>
        <strain evidence="8">IAEA</strain>
    </source>
</reference>
<dbReference type="CDD" id="cd17384">
    <property type="entry name" value="MFS_SLC18A1_2_VAT1_2"/>
    <property type="match status" value="1"/>
</dbReference>
<dbReference type="InterPro" id="IPR020846">
    <property type="entry name" value="MFS_dom"/>
</dbReference>
<dbReference type="AlphaFoldDB" id="A0A1A9ZPJ3"/>
<feature type="transmembrane region" description="Helical" evidence="6">
    <location>
        <begin position="537"/>
        <end position="557"/>
    </location>
</feature>
<dbReference type="VEuPathDB" id="VectorBase:GPAI021012"/>
<dbReference type="STRING" id="7398.A0A1A9ZPJ3"/>
<dbReference type="Proteomes" id="UP000092445">
    <property type="component" value="Unassembled WGS sequence"/>
</dbReference>
<dbReference type="GO" id="GO:0043195">
    <property type="term" value="C:terminal bouton"/>
    <property type="evidence" value="ECO:0007669"/>
    <property type="project" value="TreeGrafter"/>
</dbReference>
<dbReference type="GO" id="GO:0005335">
    <property type="term" value="F:serotonin:sodium:chloride symporter activity"/>
    <property type="evidence" value="ECO:0007669"/>
    <property type="project" value="TreeGrafter"/>
</dbReference>